<dbReference type="KEGG" id="vg:29065821"/>
<feature type="region of interest" description="Disordered" evidence="1">
    <location>
        <begin position="105"/>
        <end position="125"/>
    </location>
</feature>
<name>A0A191ZCS1_9CAUD</name>
<keyword evidence="3" id="KW-1185">Reference proteome</keyword>
<dbReference type="Proteomes" id="UP000202061">
    <property type="component" value="Segment"/>
</dbReference>
<evidence type="ECO:0000313" key="3">
    <source>
        <dbReference type="Proteomes" id="UP000202061"/>
    </source>
</evidence>
<evidence type="ECO:0008006" key="4">
    <source>
        <dbReference type="Google" id="ProtNLM"/>
    </source>
</evidence>
<protein>
    <recommendedName>
        <fullName evidence="4">Tail assembly chaperone</fullName>
    </recommendedName>
</protein>
<evidence type="ECO:0000313" key="2">
    <source>
        <dbReference type="EMBL" id="ANJ65187.1"/>
    </source>
</evidence>
<gene>
    <name evidence="2" type="ORF">FROZEN_58</name>
</gene>
<organism evidence="2 3">
    <name type="scientific">Erwinia phage vB_EamP_Frozen</name>
    <dbReference type="NCBI Taxonomy" id="1852641"/>
    <lineage>
        <taxon>Viruses</taxon>
        <taxon>Duplodnaviria</taxon>
        <taxon>Heunggongvirae</taxon>
        <taxon>Uroviricota</taxon>
        <taxon>Caudoviricetes</taxon>
        <taxon>Schitoviridae</taxon>
        <taxon>Erskinevirinae</taxon>
        <taxon>Johnsonvirus</taxon>
        <taxon>Johnsonvirus frozen</taxon>
    </lineage>
</organism>
<feature type="compositionally biased region" description="Polar residues" evidence="1">
    <location>
        <begin position="114"/>
        <end position="125"/>
    </location>
</feature>
<dbReference type="GeneID" id="29065821"/>
<sequence>MSEQAAKTNYFLVTGKVIFTVNILPVPENPQIEEIELNSLVNQNASVLSRKSISNAQLALQQHFIKRIGEDSPVSINDIVITNIVSLGLMTEEEFNDAADMAHLEKEPAKPNLSVVQNEPTEPTE</sequence>
<dbReference type="EMBL" id="KX098389">
    <property type="protein sequence ID" value="ANJ65187.1"/>
    <property type="molecule type" value="Genomic_DNA"/>
</dbReference>
<accession>A0A191ZCS1</accession>
<dbReference type="RefSeq" id="YP_009286187.1">
    <property type="nucleotide sequence ID" value="NC_031062.2"/>
</dbReference>
<reference evidence="2" key="1">
    <citation type="submission" date="2017-06" db="EMBL/GenBank/DDBJ databases">
        <authorList>
            <person name="Berg J.A."/>
            <person name="Peck M.D."/>
            <person name="Grossarth S.E."/>
            <person name="Jarvis T.M."/>
            <person name="Merrill B.D."/>
            <person name="Breakwell D.P."/>
            <person name="Burnett S.H."/>
            <person name="Grose J.H."/>
        </authorList>
    </citation>
    <scope>NUCLEOTIDE SEQUENCE [LARGE SCALE GENOMIC DNA]</scope>
</reference>
<proteinExistence type="predicted"/>
<evidence type="ECO:0000256" key="1">
    <source>
        <dbReference type="SAM" id="MobiDB-lite"/>
    </source>
</evidence>